<dbReference type="SMART" id="SM00220">
    <property type="entry name" value="S_TKc"/>
    <property type="match status" value="1"/>
</dbReference>
<evidence type="ECO:0000256" key="1">
    <source>
        <dbReference type="ARBA" id="ARBA00022527"/>
    </source>
</evidence>
<dbReference type="InterPro" id="IPR001005">
    <property type="entry name" value="SANT/Myb"/>
</dbReference>
<feature type="domain" description="Myb-like" evidence="10">
    <location>
        <begin position="31"/>
        <end position="88"/>
    </location>
</feature>
<dbReference type="SUPFAM" id="SSF46689">
    <property type="entry name" value="Homeodomain-like"/>
    <property type="match status" value="1"/>
</dbReference>
<reference evidence="11 12" key="1">
    <citation type="submission" date="2024-03" db="EMBL/GenBank/DDBJ databases">
        <title>The Acrasis kona genome and developmental transcriptomes reveal deep origins of eukaryotic multicellular pathways.</title>
        <authorList>
            <person name="Sheikh S."/>
            <person name="Fu C.-J."/>
            <person name="Brown M.W."/>
            <person name="Baldauf S.L."/>
        </authorList>
    </citation>
    <scope>NUCLEOTIDE SEQUENCE [LARGE SCALE GENOMIC DNA]</scope>
    <source>
        <strain evidence="11 12">ATCC MYA-3509</strain>
    </source>
</reference>
<feature type="region of interest" description="Disordered" evidence="8">
    <location>
        <begin position="756"/>
        <end position="817"/>
    </location>
</feature>
<feature type="coiled-coil region" evidence="7">
    <location>
        <begin position="270"/>
        <end position="311"/>
    </location>
</feature>
<evidence type="ECO:0000256" key="4">
    <source>
        <dbReference type="ARBA" id="ARBA00022777"/>
    </source>
</evidence>
<dbReference type="PANTHER" id="PTHR22974:SF23">
    <property type="entry name" value="TOUSLED-LIKE KINASE, ISOFORM G"/>
    <property type="match status" value="1"/>
</dbReference>
<dbReference type="InterPro" id="IPR008271">
    <property type="entry name" value="Ser/Thr_kinase_AS"/>
</dbReference>
<dbReference type="PROSITE" id="PS00107">
    <property type="entry name" value="PROTEIN_KINASE_ATP"/>
    <property type="match status" value="1"/>
</dbReference>
<evidence type="ECO:0000256" key="7">
    <source>
        <dbReference type="SAM" id="Coils"/>
    </source>
</evidence>
<feature type="binding site" evidence="6">
    <location>
        <position position="511"/>
    </location>
    <ligand>
        <name>ATP</name>
        <dbReference type="ChEBI" id="CHEBI:30616"/>
    </ligand>
</feature>
<evidence type="ECO:0000256" key="6">
    <source>
        <dbReference type="PROSITE-ProRule" id="PRU10141"/>
    </source>
</evidence>
<feature type="compositionally biased region" description="Low complexity" evidence="8">
    <location>
        <begin position="214"/>
        <end position="226"/>
    </location>
</feature>
<dbReference type="Proteomes" id="UP001431209">
    <property type="component" value="Unassembled WGS sequence"/>
</dbReference>
<sequence>MNNHDEHNSGNSNSLPDRPKEGGSSSNDTGDNKKKRRRFTVEEDNRIMEGVQKFYNKTRGTVDWEKLVKWGTFDRTKDQIKARYGGHLKAAARGSPGPSHPTLDQMQLQQNHNLHEVATPQSPIMSYDFDHHTDNEDVQPPAKKQKTISEYLPGIKRELPTMSLQLINSPRKQNIHSSGTPNGQQLNVPQTHQYNMTPGTPSRLGGGIGTMPPSSNSNSSNSTSQSFQDALLQTTNVVHQSPSSPVHQYHQDQQQQQRSAEQHPDAGDIIRSLKRELELKQSQIVDLETKRRDLEEKNNMLLQNFKEHQTKEADWRTAYRNALIEMLKDRTERERKEDKRIVDENTIRVGTITYQKAVDVYEVWQDGELFIDLERRATKLTEEKDRIEKMKKNVQKERLNYKKDKDTPHQSERQQSDRLHGLAEQEEIFKLRLANLKKEEAALNIERDKMQIDKSIQIREIKRIRDQDRSRFNNMPIIKDRYMLLKMLGRGGFSEVYKAYDLQDLKIVACKIHQLNTNWREHRKENYIKHVFRECQIHKSVHHPRLIQMFDTFIFDNNTFVTVLEYCNGNDLDLYIKKHQRIPEKEAKAVMMQVFSGLKYMNEQKQKIIHFDLKPANILFLDDGQIKITDFGLSKIMEEEDAIELTSQGAGTYWYLPPECFDLGKIPKISPKVDVWSAGVVFYQMLYGKKPFGNELSQQKILSERTIVYATSVEFPAKPQVSEECKAFIRKCLTHDKDQRPDVWTLYNDAYLRSGKVSGSSSTGGSGSGSGSNKMLAPPSSNFSQHNMTGNHNNNMTSMINLLNNNTSTSSDGEYVG</sequence>
<dbReference type="EMBL" id="JAOPGA020001133">
    <property type="protein sequence ID" value="KAL0485368.1"/>
    <property type="molecule type" value="Genomic_DNA"/>
</dbReference>
<dbReference type="InterPro" id="IPR009057">
    <property type="entry name" value="Homeodomain-like_sf"/>
</dbReference>
<evidence type="ECO:0000256" key="3">
    <source>
        <dbReference type="ARBA" id="ARBA00022741"/>
    </source>
</evidence>
<evidence type="ECO:0000256" key="5">
    <source>
        <dbReference type="ARBA" id="ARBA00022840"/>
    </source>
</evidence>
<dbReference type="Gene3D" id="1.10.10.60">
    <property type="entry name" value="Homeodomain-like"/>
    <property type="match status" value="1"/>
</dbReference>
<dbReference type="SUPFAM" id="SSF56112">
    <property type="entry name" value="Protein kinase-like (PK-like)"/>
    <property type="match status" value="1"/>
</dbReference>
<evidence type="ECO:0000256" key="2">
    <source>
        <dbReference type="ARBA" id="ARBA00022679"/>
    </source>
</evidence>
<gene>
    <name evidence="11" type="ORF">AKO1_002958</name>
</gene>
<feature type="region of interest" description="Disordered" evidence="8">
    <location>
        <begin position="239"/>
        <end position="264"/>
    </location>
</feature>
<evidence type="ECO:0000256" key="8">
    <source>
        <dbReference type="SAM" id="MobiDB-lite"/>
    </source>
</evidence>
<evidence type="ECO:0000313" key="11">
    <source>
        <dbReference type="EMBL" id="KAL0485368.1"/>
    </source>
</evidence>
<evidence type="ECO:0000313" key="12">
    <source>
        <dbReference type="Proteomes" id="UP001431209"/>
    </source>
</evidence>
<dbReference type="PROSITE" id="PS50090">
    <property type="entry name" value="MYB_LIKE"/>
    <property type="match status" value="1"/>
</dbReference>
<keyword evidence="5 6" id="KW-0067">ATP-binding</keyword>
<accession>A0AAW2Z7Z5</accession>
<feature type="compositionally biased region" description="Low complexity" evidence="8">
    <location>
        <begin position="786"/>
        <end position="811"/>
    </location>
</feature>
<keyword evidence="3 6" id="KW-0547">Nucleotide-binding</keyword>
<dbReference type="PANTHER" id="PTHR22974">
    <property type="entry name" value="MIXED LINEAGE PROTEIN KINASE"/>
    <property type="match status" value="1"/>
</dbReference>
<dbReference type="GO" id="GO:0005634">
    <property type="term" value="C:nucleus"/>
    <property type="evidence" value="ECO:0007669"/>
    <property type="project" value="TreeGrafter"/>
</dbReference>
<keyword evidence="4 11" id="KW-0418">Kinase</keyword>
<keyword evidence="7" id="KW-0175">Coiled coil</keyword>
<comment type="caution">
    <text evidence="11">The sequence shown here is derived from an EMBL/GenBank/DDBJ whole genome shotgun (WGS) entry which is preliminary data.</text>
</comment>
<evidence type="ECO:0000259" key="10">
    <source>
        <dbReference type="PROSITE" id="PS50090"/>
    </source>
</evidence>
<dbReference type="InterPro" id="IPR011009">
    <property type="entry name" value="Kinase-like_dom_sf"/>
</dbReference>
<dbReference type="PROSITE" id="PS00108">
    <property type="entry name" value="PROTEIN_KINASE_ST"/>
    <property type="match status" value="1"/>
</dbReference>
<dbReference type="GO" id="GO:0004674">
    <property type="term" value="F:protein serine/threonine kinase activity"/>
    <property type="evidence" value="ECO:0007669"/>
    <property type="project" value="UniProtKB-KW"/>
</dbReference>
<evidence type="ECO:0000259" key="9">
    <source>
        <dbReference type="PROSITE" id="PS50011"/>
    </source>
</evidence>
<feature type="region of interest" description="Disordered" evidence="8">
    <location>
        <begin position="172"/>
        <end position="227"/>
    </location>
</feature>
<dbReference type="Pfam" id="PF00069">
    <property type="entry name" value="Pkinase"/>
    <property type="match status" value="1"/>
</dbReference>
<dbReference type="InterPro" id="IPR000719">
    <property type="entry name" value="Prot_kinase_dom"/>
</dbReference>
<dbReference type="PROSITE" id="PS50011">
    <property type="entry name" value="PROTEIN_KINASE_DOM"/>
    <property type="match status" value="1"/>
</dbReference>
<feature type="region of interest" description="Disordered" evidence="8">
    <location>
        <begin position="1"/>
        <end position="44"/>
    </location>
</feature>
<dbReference type="GO" id="GO:0007059">
    <property type="term" value="P:chromosome segregation"/>
    <property type="evidence" value="ECO:0007669"/>
    <property type="project" value="TreeGrafter"/>
</dbReference>
<feature type="compositionally biased region" description="Polar residues" evidence="8">
    <location>
        <begin position="172"/>
        <end position="200"/>
    </location>
</feature>
<dbReference type="InterPro" id="IPR017441">
    <property type="entry name" value="Protein_kinase_ATP_BS"/>
</dbReference>
<feature type="domain" description="Protein kinase" evidence="9">
    <location>
        <begin position="482"/>
        <end position="752"/>
    </location>
</feature>
<dbReference type="GO" id="GO:0035556">
    <property type="term" value="P:intracellular signal transduction"/>
    <property type="evidence" value="ECO:0007669"/>
    <property type="project" value="TreeGrafter"/>
</dbReference>
<dbReference type="GO" id="GO:0005524">
    <property type="term" value="F:ATP binding"/>
    <property type="evidence" value="ECO:0007669"/>
    <property type="project" value="UniProtKB-UniRule"/>
</dbReference>
<proteinExistence type="predicted"/>
<dbReference type="AlphaFoldDB" id="A0AAW2Z7Z5"/>
<dbReference type="Gene3D" id="1.10.510.10">
    <property type="entry name" value="Transferase(Phosphotransferase) domain 1"/>
    <property type="match status" value="1"/>
</dbReference>
<keyword evidence="2" id="KW-0808">Transferase</keyword>
<dbReference type="FunFam" id="1.10.510.10:FF:000698">
    <property type="entry name" value="Serine/threonine-protein kinase tousled-like 1"/>
    <property type="match status" value="1"/>
</dbReference>
<name>A0AAW2Z7Z5_9EUKA</name>
<keyword evidence="1" id="KW-0723">Serine/threonine-protein kinase</keyword>
<organism evidence="11 12">
    <name type="scientific">Acrasis kona</name>
    <dbReference type="NCBI Taxonomy" id="1008807"/>
    <lineage>
        <taxon>Eukaryota</taxon>
        <taxon>Discoba</taxon>
        <taxon>Heterolobosea</taxon>
        <taxon>Tetramitia</taxon>
        <taxon>Eutetramitia</taxon>
        <taxon>Acrasidae</taxon>
        <taxon>Acrasis</taxon>
    </lineage>
</organism>
<feature type="compositionally biased region" description="Low complexity" evidence="8">
    <location>
        <begin position="247"/>
        <end position="259"/>
    </location>
</feature>
<feature type="region of interest" description="Disordered" evidence="8">
    <location>
        <begin position="392"/>
        <end position="419"/>
    </location>
</feature>
<protein>
    <submittedName>
        <fullName evidence="11">Serine/threonine-protein kinase</fullName>
    </submittedName>
</protein>
<dbReference type="CDD" id="cd13990">
    <property type="entry name" value="STKc_TLK"/>
    <property type="match status" value="1"/>
</dbReference>
<keyword evidence="12" id="KW-1185">Reference proteome</keyword>